<organism evidence="1">
    <name type="scientific">hydrothermal vent metagenome</name>
    <dbReference type="NCBI Taxonomy" id="652676"/>
    <lineage>
        <taxon>unclassified sequences</taxon>
        <taxon>metagenomes</taxon>
        <taxon>ecological metagenomes</taxon>
    </lineage>
</organism>
<dbReference type="EMBL" id="FPHY01000136">
    <property type="protein sequence ID" value="SFV87018.1"/>
    <property type="molecule type" value="Genomic_DNA"/>
</dbReference>
<reference evidence="1" key="1">
    <citation type="submission" date="2016-10" db="EMBL/GenBank/DDBJ databases">
        <authorList>
            <person name="de Groot N.N."/>
        </authorList>
    </citation>
    <scope>NUCLEOTIDE SEQUENCE</scope>
</reference>
<proteinExistence type="predicted"/>
<protein>
    <submittedName>
        <fullName evidence="1">Uncharacterized protein</fullName>
    </submittedName>
</protein>
<accession>A0A1W1DZJ3</accession>
<evidence type="ECO:0000313" key="1">
    <source>
        <dbReference type="EMBL" id="SFV87018.1"/>
    </source>
</evidence>
<sequence>MNIHQMQISYSPQEDRLILRINSKENEEMRLFFTRRIVTSFWDILNQTINHSLEHHPVLNDMDNASADLGNESARQQMQQQMQQQIHHQDIINESDYATPFNDGNKFPMGETPTLVEKITINAYENGNIKLIFVSDTDKNIDLNLNQSLLHNLSDLLSRVIPSTEWNIGLMGESNVFITEEKKNLSLH</sequence>
<dbReference type="AlphaFoldDB" id="A0A1W1DZJ3"/>
<name>A0A1W1DZJ3_9ZZZZ</name>
<gene>
    <name evidence="1" type="ORF">MNB_SUP05-SYMBIONT-4-1382</name>
</gene>